<keyword evidence="13 17" id="KW-0472">Membrane</keyword>
<evidence type="ECO:0000313" key="21">
    <source>
        <dbReference type="Proteomes" id="UP000664914"/>
    </source>
</evidence>
<dbReference type="GO" id="GO:0004713">
    <property type="term" value="F:protein tyrosine kinase activity"/>
    <property type="evidence" value="ECO:0007669"/>
    <property type="project" value="TreeGrafter"/>
</dbReference>
<comment type="similarity">
    <text evidence="3">Belongs to the etk/wzc family.</text>
</comment>
<evidence type="ECO:0000256" key="6">
    <source>
        <dbReference type="ARBA" id="ARBA00022519"/>
    </source>
</evidence>
<name>A0A975D7D3_9SPHN</name>
<dbReference type="RefSeq" id="WP_016745170.1">
    <property type="nucleotide sequence ID" value="NZ_CP059319.1"/>
</dbReference>
<gene>
    <name evidence="20" type="ORF">HRJ34_09190</name>
</gene>
<dbReference type="PANTHER" id="PTHR32309">
    <property type="entry name" value="TYROSINE-PROTEIN KINASE"/>
    <property type="match status" value="1"/>
</dbReference>
<keyword evidence="6" id="KW-0997">Cell inner membrane</keyword>
<proteinExistence type="inferred from homology"/>
<evidence type="ECO:0000256" key="7">
    <source>
        <dbReference type="ARBA" id="ARBA00022679"/>
    </source>
</evidence>
<sequence length="710" mass="76475">MDHVQEFPTADARSDGGRLKGLLPDPGYLWMIFRRHLWLFLGVAFLILAAVVLRTVLMVPIYTSTASVVIEPRANDVIEMQSVVPNLPKDSDVVDTEVRMITSPTLAMRVVTDLRRQGYDVGPIRTQAELEHAATLLLRKVAVARSGLTYVIDITASSDRSDMAAAIANTFARQYVAAQTDAKVGATRSANVWLNRRMTELRAAAGSADAALQDYKIRNGLMSAQGATMAEQEVSSLNQQISLARADLAEKQGRLNAARAQLQRGGKGADVGAALGSGTVASLRAREAEASQQLAQLETRYGDLYPEVKTARSQLADIRAQIQQEIDRILSSLEADVRVASSRLSSLQGSQSQAKGALASNSSAQVGYLELERRADASKQIYEAFLNRSKETAAQEGLQQPDARISALGAVPLLPDSPNIKLAALFGIVGSLLGGLVAVALAEYLQRGVRTKADVERRLRVRYAGAVPSLGSTLGGLRETETPQDYIISHPFSSFAESLRGLRAFVALRSRARTLAITSPLPQEGKTTTSVCLARTAALAGTSTVLVDCDLRRRGSSEMLGIRPRVGLIEVLSGTARLDDALVVDEATGLHVLGTPEAQPSAYDPLTPANLDKLLRQLRERFEFVVVDTAPILGVADARAVASSVDSVLVITRWRKTSINAAETAIELLVDANANIAGLALTQVDIRRYASTGESDVYGYHKKFKGYYQN</sequence>
<evidence type="ECO:0000256" key="17">
    <source>
        <dbReference type="SAM" id="Phobius"/>
    </source>
</evidence>
<dbReference type="GO" id="GO:0005886">
    <property type="term" value="C:plasma membrane"/>
    <property type="evidence" value="ECO:0007669"/>
    <property type="project" value="UniProtKB-SubCell"/>
</dbReference>
<keyword evidence="10" id="KW-0418">Kinase</keyword>
<dbReference type="CDD" id="cd05387">
    <property type="entry name" value="BY-kinase"/>
    <property type="match status" value="1"/>
</dbReference>
<evidence type="ECO:0000256" key="3">
    <source>
        <dbReference type="ARBA" id="ARBA00008883"/>
    </source>
</evidence>
<dbReference type="EMBL" id="CP059319">
    <property type="protein sequence ID" value="QTH23651.1"/>
    <property type="molecule type" value="Genomic_DNA"/>
</dbReference>
<dbReference type="EC" id="2.7.10.2" evidence="4"/>
<protein>
    <recommendedName>
        <fullName evidence="4">non-specific protein-tyrosine kinase</fullName>
        <ecNumber evidence="4">2.7.10.2</ecNumber>
    </recommendedName>
</protein>
<keyword evidence="11" id="KW-0067">ATP-binding</keyword>
<dbReference type="Gene3D" id="3.40.50.300">
    <property type="entry name" value="P-loop containing nucleotide triphosphate hydrolases"/>
    <property type="match status" value="1"/>
</dbReference>
<dbReference type="Proteomes" id="UP000664914">
    <property type="component" value="Chromosome"/>
</dbReference>
<feature type="domain" description="Polysaccharide chain length determinant N-terminal" evidence="18">
    <location>
        <begin position="29"/>
        <end position="114"/>
    </location>
</feature>
<evidence type="ECO:0000259" key="19">
    <source>
        <dbReference type="Pfam" id="PF13614"/>
    </source>
</evidence>
<feature type="transmembrane region" description="Helical" evidence="17">
    <location>
        <begin position="422"/>
        <end position="442"/>
    </location>
</feature>
<evidence type="ECO:0000256" key="8">
    <source>
        <dbReference type="ARBA" id="ARBA00022692"/>
    </source>
</evidence>
<dbReference type="Pfam" id="PF13614">
    <property type="entry name" value="AAA_31"/>
    <property type="match status" value="1"/>
</dbReference>
<feature type="coiled-coil region" evidence="16">
    <location>
        <begin position="227"/>
        <end position="328"/>
    </location>
</feature>
<feature type="transmembrane region" description="Helical" evidence="17">
    <location>
        <begin position="37"/>
        <end position="62"/>
    </location>
</feature>
<evidence type="ECO:0000313" key="20">
    <source>
        <dbReference type="EMBL" id="QTH23651.1"/>
    </source>
</evidence>
<evidence type="ECO:0000256" key="13">
    <source>
        <dbReference type="ARBA" id="ARBA00023136"/>
    </source>
</evidence>
<evidence type="ECO:0000256" key="5">
    <source>
        <dbReference type="ARBA" id="ARBA00022475"/>
    </source>
</evidence>
<evidence type="ECO:0000256" key="4">
    <source>
        <dbReference type="ARBA" id="ARBA00011903"/>
    </source>
</evidence>
<evidence type="ECO:0000256" key="16">
    <source>
        <dbReference type="SAM" id="Coils"/>
    </source>
</evidence>
<evidence type="ECO:0000256" key="10">
    <source>
        <dbReference type="ARBA" id="ARBA00022777"/>
    </source>
</evidence>
<evidence type="ECO:0000256" key="9">
    <source>
        <dbReference type="ARBA" id="ARBA00022741"/>
    </source>
</evidence>
<comment type="catalytic activity">
    <reaction evidence="15">
        <text>L-tyrosyl-[protein] + ATP = O-phospho-L-tyrosyl-[protein] + ADP + H(+)</text>
        <dbReference type="Rhea" id="RHEA:10596"/>
        <dbReference type="Rhea" id="RHEA-COMP:10136"/>
        <dbReference type="Rhea" id="RHEA-COMP:20101"/>
        <dbReference type="ChEBI" id="CHEBI:15378"/>
        <dbReference type="ChEBI" id="CHEBI:30616"/>
        <dbReference type="ChEBI" id="CHEBI:46858"/>
        <dbReference type="ChEBI" id="CHEBI:61978"/>
        <dbReference type="ChEBI" id="CHEBI:456216"/>
        <dbReference type="EC" id="2.7.10.2"/>
    </reaction>
</comment>
<comment type="similarity">
    <text evidence="2">Belongs to the CpsD/CapB family.</text>
</comment>
<dbReference type="InterPro" id="IPR050445">
    <property type="entry name" value="Bact_polysacc_biosynth/exp"/>
</dbReference>
<dbReference type="PANTHER" id="PTHR32309:SF13">
    <property type="entry name" value="FERRIC ENTEROBACTIN TRANSPORT PROTEIN FEPE"/>
    <property type="match status" value="1"/>
</dbReference>
<keyword evidence="7" id="KW-0808">Transferase</keyword>
<accession>A0A975D7D3</accession>
<evidence type="ECO:0000256" key="15">
    <source>
        <dbReference type="ARBA" id="ARBA00051245"/>
    </source>
</evidence>
<reference evidence="20" key="1">
    <citation type="submission" date="2020-07" db="EMBL/GenBank/DDBJ databases">
        <authorList>
            <person name="Camacho E."/>
        </authorList>
    </citation>
    <scope>NUCLEOTIDE SEQUENCE</scope>
    <source>
        <strain evidence="20">MPO218</strain>
    </source>
</reference>
<reference evidence="20" key="2">
    <citation type="submission" date="2021-04" db="EMBL/GenBank/DDBJ databases">
        <title>Isolation and genomic analysis of the ibuprofen-degrading bacterium Sphingomonas strain MPO218.</title>
        <authorList>
            <person name="Aulestia M."/>
            <person name="Flores A."/>
            <person name="Mangas E.L."/>
            <person name="Perez-Pulido A.J."/>
            <person name="Santero E."/>
            <person name="Camacho E.M."/>
        </authorList>
    </citation>
    <scope>NUCLEOTIDE SEQUENCE</scope>
    <source>
        <strain evidence="20">MPO218</strain>
    </source>
</reference>
<keyword evidence="12 17" id="KW-1133">Transmembrane helix</keyword>
<keyword evidence="14" id="KW-0829">Tyrosine-protein kinase</keyword>
<evidence type="ECO:0000256" key="1">
    <source>
        <dbReference type="ARBA" id="ARBA00004429"/>
    </source>
</evidence>
<dbReference type="Pfam" id="PF02706">
    <property type="entry name" value="Wzz"/>
    <property type="match status" value="1"/>
</dbReference>
<evidence type="ECO:0000259" key="18">
    <source>
        <dbReference type="Pfam" id="PF02706"/>
    </source>
</evidence>
<keyword evidence="9" id="KW-0547">Nucleotide-binding</keyword>
<dbReference type="InterPro" id="IPR003856">
    <property type="entry name" value="LPS_length_determ_N"/>
</dbReference>
<evidence type="ECO:0000256" key="11">
    <source>
        <dbReference type="ARBA" id="ARBA00022840"/>
    </source>
</evidence>
<comment type="subcellular location">
    <subcellularLocation>
        <location evidence="1">Cell inner membrane</location>
        <topology evidence="1">Multi-pass membrane protein</topology>
    </subcellularLocation>
</comment>
<keyword evidence="16" id="KW-0175">Coiled coil</keyword>
<keyword evidence="8 17" id="KW-0812">Transmembrane</keyword>
<feature type="domain" description="AAA" evidence="19">
    <location>
        <begin position="525"/>
        <end position="663"/>
    </location>
</feature>
<evidence type="ECO:0000256" key="12">
    <source>
        <dbReference type="ARBA" id="ARBA00022989"/>
    </source>
</evidence>
<dbReference type="SUPFAM" id="SSF52540">
    <property type="entry name" value="P-loop containing nucleoside triphosphate hydrolases"/>
    <property type="match status" value="1"/>
</dbReference>
<evidence type="ECO:0000256" key="2">
    <source>
        <dbReference type="ARBA" id="ARBA00007316"/>
    </source>
</evidence>
<keyword evidence="5" id="KW-1003">Cell membrane</keyword>
<dbReference type="InterPro" id="IPR005702">
    <property type="entry name" value="Wzc-like_C"/>
</dbReference>
<organism evidence="20 21">
    <name type="scientific">Rhizorhabdus wittichii</name>
    <dbReference type="NCBI Taxonomy" id="160791"/>
    <lineage>
        <taxon>Bacteria</taxon>
        <taxon>Pseudomonadati</taxon>
        <taxon>Pseudomonadota</taxon>
        <taxon>Alphaproteobacteria</taxon>
        <taxon>Sphingomonadales</taxon>
        <taxon>Sphingomonadaceae</taxon>
        <taxon>Rhizorhabdus</taxon>
    </lineage>
</organism>
<dbReference type="AlphaFoldDB" id="A0A975D7D3"/>
<evidence type="ECO:0000256" key="14">
    <source>
        <dbReference type="ARBA" id="ARBA00023137"/>
    </source>
</evidence>
<dbReference type="InterPro" id="IPR025669">
    <property type="entry name" value="AAA_dom"/>
</dbReference>
<dbReference type="InterPro" id="IPR027417">
    <property type="entry name" value="P-loop_NTPase"/>
</dbReference>